<proteinExistence type="predicted"/>
<dbReference type="AlphaFoldDB" id="A0A4Q0YTR9"/>
<reference evidence="2 3" key="1">
    <citation type="submission" date="2017-10" db="EMBL/GenBank/DDBJ databases">
        <title>Nyctiphanis sp. nov., isolated from the stomach of the euphausiid Nyctiphanes simplex (Hansen, 1911) in the Gulf of California.</title>
        <authorList>
            <person name="Gomez-Gil B."/>
            <person name="Aguilar-Mendez M."/>
            <person name="Lopez-Cortes A."/>
            <person name="Gomez-Gutierrez J."/>
            <person name="Roque A."/>
            <person name="Lang E."/>
            <person name="Gonzalez-Castillo A."/>
        </authorList>
    </citation>
    <scope>NUCLEOTIDE SEQUENCE [LARGE SCALE GENOMIC DNA]</scope>
    <source>
        <strain evidence="2 3">CAIM 600</strain>
    </source>
</reference>
<gene>
    <name evidence="2" type="ORF">CS022_05830</name>
</gene>
<dbReference type="Proteomes" id="UP000290287">
    <property type="component" value="Unassembled WGS sequence"/>
</dbReference>
<accession>A0A4Q0YTR9</accession>
<dbReference type="GO" id="GO:0022857">
    <property type="term" value="F:transmembrane transporter activity"/>
    <property type="evidence" value="ECO:0007669"/>
    <property type="project" value="InterPro"/>
</dbReference>
<dbReference type="EMBL" id="PEIB01000004">
    <property type="protein sequence ID" value="RXJ74135.1"/>
    <property type="molecule type" value="Genomic_DNA"/>
</dbReference>
<name>A0A4Q0YTR9_9GAMM</name>
<comment type="caution">
    <text evidence="2">The sequence shown here is derived from an EMBL/GenBank/DDBJ whole genome shotgun (WGS) entry which is preliminary data.</text>
</comment>
<dbReference type="GO" id="GO:0043190">
    <property type="term" value="C:ATP-binding cassette (ABC) transporter complex"/>
    <property type="evidence" value="ECO:0007669"/>
    <property type="project" value="InterPro"/>
</dbReference>
<dbReference type="Pfam" id="PF04069">
    <property type="entry name" value="OpuAC"/>
    <property type="match status" value="1"/>
</dbReference>
<dbReference type="InterPro" id="IPR007210">
    <property type="entry name" value="ABC_Gly_betaine_transp_sub-bd"/>
</dbReference>
<feature type="domain" description="ABC-type glycine betaine transport system substrate-binding" evidence="1">
    <location>
        <begin position="16"/>
        <end position="212"/>
    </location>
</feature>
<dbReference type="Gene3D" id="3.10.105.10">
    <property type="entry name" value="Dipeptide-binding Protein, Domain 3"/>
    <property type="match status" value="1"/>
</dbReference>
<keyword evidence="3" id="KW-1185">Reference proteome</keyword>
<organism evidence="2 3">
    <name type="scientific">Veronia nyctiphanis</name>
    <dbReference type="NCBI Taxonomy" id="1278244"/>
    <lineage>
        <taxon>Bacteria</taxon>
        <taxon>Pseudomonadati</taxon>
        <taxon>Pseudomonadota</taxon>
        <taxon>Gammaproteobacteria</taxon>
        <taxon>Vibrionales</taxon>
        <taxon>Vibrionaceae</taxon>
        <taxon>Veronia</taxon>
    </lineage>
</organism>
<dbReference type="SUPFAM" id="SSF53850">
    <property type="entry name" value="Periplasmic binding protein-like II"/>
    <property type="match status" value="1"/>
</dbReference>
<evidence type="ECO:0000313" key="2">
    <source>
        <dbReference type="EMBL" id="RXJ74135.1"/>
    </source>
</evidence>
<evidence type="ECO:0000259" key="1">
    <source>
        <dbReference type="Pfam" id="PF04069"/>
    </source>
</evidence>
<protein>
    <recommendedName>
        <fullName evidence="1">ABC-type glycine betaine transport system substrate-binding domain-containing protein</fullName>
    </recommendedName>
</protein>
<evidence type="ECO:0000313" key="3">
    <source>
        <dbReference type="Proteomes" id="UP000290287"/>
    </source>
</evidence>
<sequence>MCYFIFSTTSLHANEPVKLLKLDWASQQAITHITEILLNKSGVDTEIVEADSLGQWFFLNSGRANVQMEVWQGNGSSPYYHLVEKGKIINAGSHLVKGRKEWWYPEHVKELCPGLPDWRVLNDCMLLFAHEFSGDGEVSIEENAGTKGILYAGPSSGNLQGRIRALELNFDVKYVRHDDVLWQYLDSAVNIQKPIILLNWNPNWVESIYLVNTLSFLSIKVTAKLSRGGA</sequence>